<name>A0ABT9A5T7_9BACT</name>
<evidence type="ECO:0000256" key="1">
    <source>
        <dbReference type="SAM" id="MobiDB-lite"/>
    </source>
</evidence>
<evidence type="ECO:0000313" key="2">
    <source>
        <dbReference type="EMBL" id="MDO7845204.1"/>
    </source>
</evidence>
<feature type="region of interest" description="Disordered" evidence="1">
    <location>
        <begin position="105"/>
        <end position="134"/>
    </location>
</feature>
<proteinExistence type="predicted"/>
<accession>A0ABT9A5T7</accession>
<reference evidence="2" key="1">
    <citation type="submission" date="2023-07" db="EMBL/GenBank/DDBJ databases">
        <authorList>
            <person name="Kim M.K."/>
        </authorList>
    </citation>
    <scope>NUCLEOTIDE SEQUENCE</scope>
    <source>
        <strain evidence="2">M29</strain>
    </source>
</reference>
<dbReference type="EMBL" id="JAUQSX010000001">
    <property type="protein sequence ID" value="MDO7845204.1"/>
    <property type="molecule type" value="Genomic_DNA"/>
</dbReference>
<comment type="caution">
    <text evidence="2">The sequence shown here is derived from an EMBL/GenBank/DDBJ whole genome shotgun (WGS) entry which is preliminary data.</text>
</comment>
<dbReference type="InterPro" id="IPR008969">
    <property type="entry name" value="CarboxyPept-like_regulatory"/>
</dbReference>
<gene>
    <name evidence="2" type="ORF">Q5H92_02470</name>
</gene>
<dbReference type="RefSeq" id="WP_305009886.1">
    <property type="nucleotide sequence ID" value="NZ_JAUQSX010000001.1"/>
</dbReference>
<dbReference type="SUPFAM" id="SSF49464">
    <property type="entry name" value="Carboxypeptidase regulatory domain-like"/>
    <property type="match status" value="1"/>
</dbReference>
<dbReference type="Proteomes" id="UP001167796">
    <property type="component" value="Unassembled WGS sequence"/>
</dbReference>
<sequence length="250" mass="26817">MPETTIHLPSPCPESWAAMTPTATGRHCASCQETVVDFTRMSEAEVVTFLRQYPAVSCGRFRNDQLDRPLRAPARAVGGWRRWWGATLALLGLGALAGPQARGQAAPPAYWGGPLPKNMTPPANAGAASAERPDSVARAQPAVANDIAALTIRGVVYNAHGKPQAGVTVSLWSAMSGDFDTTTDDQGRFQLVVPAAALGDEPNVGAYHWKEVGWYYQMASAAVDPTGQKPSLLYLKNHLKRKVHSAGKFR</sequence>
<keyword evidence="3" id="KW-1185">Reference proteome</keyword>
<organism evidence="2 3">
    <name type="scientific">Hymenobacter mellowenesis</name>
    <dbReference type="NCBI Taxonomy" id="3063995"/>
    <lineage>
        <taxon>Bacteria</taxon>
        <taxon>Pseudomonadati</taxon>
        <taxon>Bacteroidota</taxon>
        <taxon>Cytophagia</taxon>
        <taxon>Cytophagales</taxon>
        <taxon>Hymenobacteraceae</taxon>
        <taxon>Hymenobacter</taxon>
    </lineage>
</organism>
<protein>
    <submittedName>
        <fullName evidence="2">Carboxypeptidase-like regulatory domain-containing protein</fullName>
    </submittedName>
</protein>
<evidence type="ECO:0000313" key="3">
    <source>
        <dbReference type="Proteomes" id="UP001167796"/>
    </source>
</evidence>